<keyword evidence="2" id="KW-1185">Reference proteome</keyword>
<gene>
    <name evidence="1" type="ORF">KIN20_024647</name>
</gene>
<dbReference type="EMBL" id="JAHQIW010004999">
    <property type="protein sequence ID" value="KAJ1364526.1"/>
    <property type="molecule type" value="Genomic_DNA"/>
</dbReference>
<comment type="caution">
    <text evidence="1">The sequence shown here is derived from an EMBL/GenBank/DDBJ whole genome shotgun (WGS) entry which is preliminary data.</text>
</comment>
<evidence type="ECO:0000313" key="2">
    <source>
        <dbReference type="Proteomes" id="UP001196413"/>
    </source>
</evidence>
<sequence>MREGRRQWRVFLYCTYRVENSLCGKLTACSTDGFNAVPSILRIPWFCGPPVLSPPDAINGSTECSRKCQRTKVLSVCLDAILPTLWQQISSVLIKLIIFDANQPVNP</sequence>
<accession>A0AAD5QXM8</accession>
<evidence type="ECO:0000313" key="1">
    <source>
        <dbReference type="EMBL" id="KAJ1364526.1"/>
    </source>
</evidence>
<dbReference type="Proteomes" id="UP001196413">
    <property type="component" value="Unassembled WGS sequence"/>
</dbReference>
<protein>
    <submittedName>
        <fullName evidence="1">Uncharacterized protein</fullName>
    </submittedName>
</protein>
<proteinExistence type="predicted"/>
<reference evidence="1" key="1">
    <citation type="submission" date="2021-06" db="EMBL/GenBank/DDBJ databases">
        <title>Parelaphostrongylus tenuis whole genome reference sequence.</title>
        <authorList>
            <person name="Garwood T.J."/>
            <person name="Larsen P.A."/>
            <person name="Fountain-Jones N.M."/>
            <person name="Garbe J.R."/>
            <person name="Macchietto M.G."/>
            <person name="Kania S.A."/>
            <person name="Gerhold R.W."/>
            <person name="Richards J.E."/>
            <person name="Wolf T.M."/>
        </authorList>
    </citation>
    <scope>NUCLEOTIDE SEQUENCE</scope>
    <source>
        <strain evidence="1">MNPRO001-30</strain>
        <tissue evidence="1">Meninges</tissue>
    </source>
</reference>
<organism evidence="1 2">
    <name type="scientific">Parelaphostrongylus tenuis</name>
    <name type="common">Meningeal worm</name>
    <dbReference type="NCBI Taxonomy" id="148309"/>
    <lineage>
        <taxon>Eukaryota</taxon>
        <taxon>Metazoa</taxon>
        <taxon>Ecdysozoa</taxon>
        <taxon>Nematoda</taxon>
        <taxon>Chromadorea</taxon>
        <taxon>Rhabditida</taxon>
        <taxon>Rhabditina</taxon>
        <taxon>Rhabditomorpha</taxon>
        <taxon>Strongyloidea</taxon>
        <taxon>Metastrongylidae</taxon>
        <taxon>Parelaphostrongylus</taxon>
    </lineage>
</organism>
<name>A0AAD5QXM8_PARTN</name>
<dbReference type="AlphaFoldDB" id="A0AAD5QXM8"/>